<dbReference type="GO" id="GO:0005524">
    <property type="term" value="F:ATP binding"/>
    <property type="evidence" value="ECO:0007669"/>
    <property type="project" value="UniProtKB-UniRule"/>
</dbReference>
<comment type="similarity">
    <text evidence="2 13">Belongs to the class-II aminoacyl-tRNA synthetase family. Phe-tRNA synthetase alpha subunit type 1 subfamily.</text>
</comment>
<keyword evidence="6 13" id="KW-0479">Metal-binding</keyword>
<dbReference type="Pfam" id="PF02912">
    <property type="entry name" value="Phe_tRNA-synt_N"/>
    <property type="match status" value="1"/>
</dbReference>
<keyword evidence="9 13" id="KW-0460">Magnesium</keyword>
<dbReference type="SUPFAM" id="SSF46589">
    <property type="entry name" value="tRNA-binding arm"/>
    <property type="match status" value="1"/>
</dbReference>
<dbReference type="OrthoDB" id="9800719at2"/>
<dbReference type="EMBL" id="FOEC01000010">
    <property type="protein sequence ID" value="SEO88903.1"/>
    <property type="molecule type" value="Genomic_DNA"/>
</dbReference>
<accession>A0A172RWK2</accession>
<dbReference type="InterPro" id="IPR002319">
    <property type="entry name" value="Phenylalanyl-tRNA_Synthase"/>
</dbReference>
<dbReference type="InterPro" id="IPR045864">
    <property type="entry name" value="aa-tRNA-synth_II/BPL/LPL"/>
</dbReference>
<keyword evidence="5 13" id="KW-0436">Ligase</keyword>
<dbReference type="InterPro" id="IPR022911">
    <property type="entry name" value="Phe_tRNA_ligase_alpha1_bac"/>
</dbReference>
<dbReference type="GO" id="GO:0000287">
    <property type="term" value="F:magnesium ion binding"/>
    <property type="evidence" value="ECO:0007669"/>
    <property type="project" value="UniProtKB-UniRule"/>
</dbReference>
<dbReference type="NCBIfam" id="TIGR00468">
    <property type="entry name" value="pheS"/>
    <property type="match status" value="1"/>
</dbReference>
<comment type="catalytic activity">
    <reaction evidence="12 13">
        <text>tRNA(Phe) + L-phenylalanine + ATP = L-phenylalanyl-tRNA(Phe) + AMP + diphosphate + H(+)</text>
        <dbReference type="Rhea" id="RHEA:19413"/>
        <dbReference type="Rhea" id="RHEA-COMP:9668"/>
        <dbReference type="Rhea" id="RHEA-COMP:9699"/>
        <dbReference type="ChEBI" id="CHEBI:15378"/>
        <dbReference type="ChEBI" id="CHEBI:30616"/>
        <dbReference type="ChEBI" id="CHEBI:33019"/>
        <dbReference type="ChEBI" id="CHEBI:58095"/>
        <dbReference type="ChEBI" id="CHEBI:78442"/>
        <dbReference type="ChEBI" id="CHEBI:78531"/>
        <dbReference type="ChEBI" id="CHEBI:456215"/>
        <dbReference type="EC" id="6.1.1.20"/>
    </reaction>
</comment>
<dbReference type="SUPFAM" id="SSF55681">
    <property type="entry name" value="Class II aaRS and biotin synthetases"/>
    <property type="match status" value="1"/>
</dbReference>
<proteinExistence type="inferred from homology"/>
<keyword evidence="4 13" id="KW-0963">Cytoplasm</keyword>
<dbReference type="STRING" id="79604.AAY81_01830"/>
<evidence type="ECO:0000256" key="3">
    <source>
        <dbReference type="ARBA" id="ARBA00011209"/>
    </source>
</evidence>
<dbReference type="AlphaFoldDB" id="A0A172RWK2"/>
<evidence type="ECO:0000313" key="16">
    <source>
        <dbReference type="Proteomes" id="UP000182975"/>
    </source>
</evidence>
<comment type="subunit">
    <text evidence="3 13">Tetramer of two alpha and two beta subunits.</text>
</comment>
<dbReference type="Proteomes" id="UP000182975">
    <property type="component" value="Unassembled WGS sequence"/>
</dbReference>
<evidence type="ECO:0000256" key="13">
    <source>
        <dbReference type="HAMAP-Rule" id="MF_00281"/>
    </source>
</evidence>
<reference evidence="16" key="1">
    <citation type="submission" date="2016-10" db="EMBL/GenBank/DDBJ databases">
        <authorList>
            <person name="Varghese N."/>
        </authorList>
    </citation>
    <scope>NUCLEOTIDE SEQUENCE [LARGE SCALE GENOMIC DNA]</scope>
    <source>
        <strain evidence="16">DSM 21843</strain>
    </source>
</reference>
<keyword evidence="11 13" id="KW-0030">Aminoacyl-tRNA synthetase</keyword>
<evidence type="ECO:0000256" key="5">
    <source>
        <dbReference type="ARBA" id="ARBA00022598"/>
    </source>
</evidence>
<dbReference type="Gene3D" id="3.30.930.10">
    <property type="entry name" value="Bira Bifunctional Protein, Domain 2"/>
    <property type="match status" value="1"/>
</dbReference>
<keyword evidence="10 13" id="KW-0648">Protein biosynthesis</keyword>
<dbReference type="InterPro" id="IPR004188">
    <property type="entry name" value="Phe-tRNA_ligase_II_N"/>
</dbReference>
<evidence type="ECO:0000256" key="11">
    <source>
        <dbReference type="ARBA" id="ARBA00023146"/>
    </source>
</evidence>
<dbReference type="InterPro" id="IPR004529">
    <property type="entry name" value="Phe-tRNA-synth_IIc_asu"/>
</dbReference>
<name>A0A172RWK2_9ACTN</name>
<comment type="subcellular location">
    <subcellularLocation>
        <location evidence="1 13">Cytoplasm</location>
    </subcellularLocation>
</comment>
<dbReference type="PATRIC" id="fig|79604.3.peg.373"/>
<dbReference type="GO" id="GO:0005737">
    <property type="term" value="C:cytoplasm"/>
    <property type="evidence" value="ECO:0007669"/>
    <property type="project" value="UniProtKB-SubCell"/>
</dbReference>
<sequence>MAVVDELVALQAESLAAIEAASDTAALEQVRVSVLGKQGSLTGYLRGMGQVPKEQRAEVGKTLNVVRNAVEGALEAKKADLSRAELEAKMEAGAVDITLPGRAQQVGTRHLISRITDEIADIFMGIGYSVASGTEVESDYYNFEALNTPADHPARGMQDTFYVVDRSGDTAAVRGESDVLLRTQTSGVQAHVMEQQKPPIYIIAPGKVYRRDVADPSHLPQFNQIEGLVVDKGITFGDLKGTIDYFCKQMFGEDRKTRLRPHYFPFTEPSAEADVSCGICHGEGCRFCKGTGWVEVLGCGMVDPNVFGYADIDPEVYSGFAFGMGVERIACLKYNVPDLRMLLEGDMRFLRQF</sequence>
<evidence type="ECO:0000256" key="6">
    <source>
        <dbReference type="ARBA" id="ARBA00022723"/>
    </source>
</evidence>
<evidence type="ECO:0000256" key="8">
    <source>
        <dbReference type="ARBA" id="ARBA00022840"/>
    </source>
</evidence>
<feature type="domain" description="Aminoacyl-transfer RNA synthetases class-II family profile" evidence="14">
    <location>
        <begin position="111"/>
        <end position="344"/>
    </location>
</feature>
<keyword evidence="16" id="KW-1185">Reference proteome</keyword>
<dbReference type="InterPro" id="IPR010978">
    <property type="entry name" value="tRNA-bd_arm"/>
</dbReference>
<dbReference type="PANTHER" id="PTHR11538:SF41">
    <property type="entry name" value="PHENYLALANINE--TRNA LIGASE, MITOCHONDRIAL"/>
    <property type="match status" value="1"/>
</dbReference>
<evidence type="ECO:0000256" key="4">
    <source>
        <dbReference type="ARBA" id="ARBA00022490"/>
    </source>
</evidence>
<dbReference type="EC" id="6.1.1.20" evidence="13"/>
<organism evidence="15 16">
    <name type="scientific">Denitrobacterium detoxificans</name>
    <dbReference type="NCBI Taxonomy" id="79604"/>
    <lineage>
        <taxon>Bacteria</taxon>
        <taxon>Bacillati</taxon>
        <taxon>Actinomycetota</taxon>
        <taxon>Coriobacteriia</taxon>
        <taxon>Eggerthellales</taxon>
        <taxon>Eggerthellaceae</taxon>
        <taxon>Denitrobacterium</taxon>
    </lineage>
</organism>
<keyword evidence="8 13" id="KW-0067">ATP-binding</keyword>
<evidence type="ECO:0000256" key="7">
    <source>
        <dbReference type="ARBA" id="ARBA00022741"/>
    </source>
</evidence>
<dbReference type="CDD" id="cd00496">
    <property type="entry name" value="PheRS_alpha_core"/>
    <property type="match status" value="1"/>
</dbReference>
<dbReference type="Pfam" id="PF01409">
    <property type="entry name" value="tRNA-synt_2d"/>
    <property type="match status" value="1"/>
</dbReference>
<comment type="cofactor">
    <cofactor evidence="13">
        <name>Mg(2+)</name>
        <dbReference type="ChEBI" id="CHEBI:18420"/>
    </cofactor>
    <text evidence="13">Binds 2 magnesium ions per tetramer.</text>
</comment>
<dbReference type="GO" id="GO:0006432">
    <property type="term" value="P:phenylalanyl-tRNA aminoacylation"/>
    <property type="evidence" value="ECO:0007669"/>
    <property type="project" value="UniProtKB-UniRule"/>
</dbReference>
<dbReference type="FunFam" id="3.30.930.10:FF:000003">
    <property type="entry name" value="Phenylalanine--tRNA ligase alpha subunit"/>
    <property type="match status" value="1"/>
</dbReference>
<dbReference type="PANTHER" id="PTHR11538">
    <property type="entry name" value="PHENYLALANYL-TRNA SYNTHETASE"/>
    <property type="match status" value="1"/>
</dbReference>
<evidence type="ECO:0000256" key="12">
    <source>
        <dbReference type="ARBA" id="ARBA00049255"/>
    </source>
</evidence>
<dbReference type="PROSITE" id="PS50862">
    <property type="entry name" value="AA_TRNA_LIGASE_II"/>
    <property type="match status" value="1"/>
</dbReference>
<dbReference type="HAMAP" id="MF_00281">
    <property type="entry name" value="Phe_tRNA_synth_alpha1"/>
    <property type="match status" value="1"/>
</dbReference>
<feature type="binding site" evidence="13">
    <location>
        <position position="268"/>
    </location>
    <ligand>
        <name>Mg(2+)</name>
        <dbReference type="ChEBI" id="CHEBI:18420"/>
        <note>shared with beta subunit</note>
    </ligand>
</feature>
<gene>
    <name evidence="13" type="primary">pheS</name>
    <name evidence="15" type="ORF">SAMN02910314_01501</name>
</gene>
<dbReference type="KEGG" id="ddt:AAY81_01830"/>
<protein>
    <recommendedName>
        <fullName evidence="13">Phenylalanine--tRNA ligase alpha subunit</fullName>
        <ecNumber evidence="13">6.1.1.20</ecNumber>
    </recommendedName>
    <alternativeName>
        <fullName evidence="13">Phenylalanyl-tRNA synthetase alpha subunit</fullName>
        <shortName evidence="13">PheRS</shortName>
    </alternativeName>
</protein>
<evidence type="ECO:0000256" key="10">
    <source>
        <dbReference type="ARBA" id="ARBA00022917"/>
    </source>
</evidence>
<dbReference type="InterPro" id="IPR006195">
    <property type="entry name" value="aa-tRNA-synth_II"/>
</dbReference>
<keyword evidence="7 13" id="KW-0547">Nucleotide-binding</keyword>
<evidence type="ECO:0000256" key="9">
    <source>
        <dbReference type="ARBA" id="ARBA00022842"/>
    </source>
</evidence>
<dbReference type="GO" id="GO:0004826">
    <property type="term" value="F:phenylalanine-tRNA ligase activity"/>
    <property type="evidence" value="ECO:0007669"/>
    <property type="project" value="UniProtKB-UniRule"/>
</dbReference>
<evidence type="ECO:0000259" key="14">
    <source>
        <dbReference type="PROSITE" id="PS50862"/>
    </source>
</evidence>
<evidence type="ECO:0000313" key="15">
    <source>
        <dbReference type="EMBL" id="SEO88903.1"/>
    </source>
</evidence>
<dbReference type="GO" id="GO:0000049">
    <property type="term" value="F:tRNA binding"/>
    <property type="evidence" value="ECO:0007669"/>
    <property type="project" value="InterPro"/>
</dbReference>
<dbReference type="RefSeq" id="WP_066660677.1">
    <property type="nucleotide sequence ID" value="NZ_CP011402.1"/>
</dbReference>
<evidence type="ECO:0000256" key="2">
    <source>
        <dbReference type="ARBA" id="ARBA00010207"/>
    </source>
</evidence>
<evidence type="ECO:0000256" key="1">
    <source>
        <dbReference type="ARBA" id="ARBA00004496"/>
    </source>
</evidence>